<dbReference type="Pfam" id="PF07983">
    <property type="entry name" value="X8"/>
    <property type="match status" value="1"/>
</dbReference>
<keyword evidence="13" id="KW-1133">Transmembrane helix</keyword>
<dbReference type="PANTHER" id="PTHR31468">
    <property type="entry name" value="1,3-BETA-GLUCANOSYLTRANSFERASE GAS1"/>
    <property type="match status" value="1"/>
</dbReference>
<keyword evidence="6 11" id="KW-0472">Membrane</keyword>
<evidence type="ECO:0000259" key="14">
    <source>
        <dbReference type="SMART" id="SM00768"/>
    </source>
</evidence>
<dbReference type="InterPro" id="IPR017853">
    <property type="entry name" value="GH"/>
</dbReference>
<dbReference type="GO" id="GO:0071970">
    <property type="term" value="P:fungal-type cell wall (1-&gt;3)-beta-D-glucan biosynthetic process"/>
    <property type="evidence" value="ECO:0007669"/>
    <property type="project" value="TreeGrafter"/>
</dbReference>
<comment type="similarity">
    <text evidence="2 11">Belongs to the glycosyl hydrolase 72 family.</text>
</comment>
<evidence type="ECO:0000256" key="13">
    <source>
        <dbReference type="SAM" id="Phobius"/>
    </source>
</evidence>
<keyword evidence="9 11" id="KW-0449">Lipoprotein</keyword>
<evidence type="ECO:0000313" key="15">
    <source>
        <dbReference type="EMBL" id="RMZ16098.1"/>
    </source>
</evidence>
<comment type="subcellular location">
    <subcellularLocation>
        <location evidence="1 11">Cell membrane</location>
        <topology evidence="1 11">Lipid-anchor</topology>
        <topology evidence="1 11">GPI-anchor</topology>
    </subcellularLocation>
</comment>
<dbReference type="SMART" id="SM00768">
    <property type="entry name" value="X8"/>
    <property type="match status" value="1"/>
</dbReference>
<dbReference type="AlphaFoldDB" id="A0A3M7HSA2"/>
<evidence type="ECO:0000256" key="9">
    <source>
        <dbReference type="ARBA" id="ARBA00023288"/>
    </source>
</evidence>
<comment type="caution">
    <text evidence="15">The sequence shown here is derived from an EMBL/GenBank/DDBJ whole genome shotgun (WGS) entry which is preliminary data.</text>
</comment>
<feature type="transmembrane region" description="Helical" evidence="13">
    <location>
        <begin position="619"/>
        <end position="640"/>
    </location>
</feature>
<dbReference type="GO" id="GO:0042124">
    <property type="term" value="F:1,3-beta-glucanosyltransferase activity"/>
    <property type="evidence" value="ECO:0007669"/>
    <property type="project" value="TreeGrafter"/>
</dbReference>
<keyword evidence="7" id="KW-1015">Disulfide bond</keyword>
<feature type="region of interest" description="Disordered" evidence="12">
    <location>
        <begin position="573"/>
        <end position="609"/>
    </location>
</feature>
<keyword evidence="5" id="KW-0732">Signal</keyword>
<evidence type="ECO:0000313" key="16">
    <source>
        <dbReference type="Proteomes" id="UP000281468"/>
    </source>
</evidence>
<evidence type="ECO:0000256" key="10">
    <source>
        <dbReference type="ARBA" id="ARBA00025026"/>
    </source>
</evidence>
<evidence type="ECO:0000256" key="5">
    <source>
        <dbReference type="ARBA" id="ARBA00022729"/>
    </source>
</evidence>
<accession>A0A3M7HSA2</accession>
<dbReference type="Gene3D" id="1.20.58.1040">
    <property type="match status" value="1"/>
</dbReference>
<evidence type="ECO:0000256" key="3">
    <source>
        <dbReference type="ARBA" id="ARBA00022475"/>
    </source>
</evidence>
<evidence type="ECO:0000256" key="7">
    <source>
        <dbReference type="ARBA" id="ARBA00023157"/>
    </source>
</evidence>
<keyword evidence="13" id="KW-0812">Transmembrane</keyword>
<dbReference type="FunFam" id="3.20.20.80:FF:000038">
    <property type="entry name" value="1,3-beta-glucanosyltransferase"/>
    <property type="match status" value="1"/>
</dbReference>
<evidence type="ECO:0000256" key="6">
    <source>
        <dbReference type="ARBA" id="ARBA00023136"/>
    </source>
</evidence>
<dbReference type="SUPFAM" id="SSF51445">
    <property type="entry name" value="(Trans)glycosidases"/>
    <property type="match status" value="1"/>
</dbReference>
<dbReference type="GO" id="GO:0098552">
    <property type="term" value="C:side of membrane"/>
    <property type="evidence" value="ECO:0007669"/>
    <property type="project" value="UniProtKB-KW"/>
</dbReference>
<feature type="compositionally biased region" description="Low complexity" evidence="12">
    <location>
        <begin position="580"/>
        <end position="609"/>
    </location>
</feature>
<dbReference type="GO" id="GO:0031505">
    <property type="term" value="P:fungal-type cell wall organization"/>
    <property type="evidence" value="ECO:0007669"/>
    <property type="project" value="TreeGrafter"/>
</dbReference>
<dbReference type="InterPro" id="IPR012946">
    <property type="entry name" value="X8"/>
</dbReference>
<evidence type="ECO:0000256" key="4">
    <source>
        <dbReference type="ARBA" id="ARBA00022622"/>
    </source>
</evidence>
<dbReference type="Proteomes" id="UP000281468">
    <property type="component" value="Unassembled WGS sequence"/>
</dbReference>
<dbReference type="GO" id="GO:0005886">
    <property type="term" value="C:plasma membrane"/>
    <property type="evidence" value="ECO:0007669"/>
    <property type="project" value="UniProtKB-SubCell"/>
</dbReference>
<evidence type="ECO:0000256" key="8">
    <source>
        <dbReference type="ARBA" id="ARBA00023180"/>
    </source>
</evidence>
<dbReference type="GO" id="GO:0031982">
    <property type="term" value="C:vesicle"/>
    <property type="evidence" value="ECO:0007669"/>
    <property type="project" value="UniProtKB-ARBA"/>
</dbReference>
<feature type="domain" description="X8" evidence="14">
    <location>
        <begin position="467"/>
        <end position="560"/>
    </location>
</feature>
<feature type="transmembrane region" description="Helical" evidence="13">
    <location>
        <begin position="38"/>
        <end position="60"/>
    </location>
</feature>
<dbReference type="PANTHER" id="PTHR31468:SF2">
    <property type="entry name" value="1,3-BETA-GLUCANOSYLTRANSFERASE GAS1"/>
    <property type="match status" value="1"/>
</dbReference>
<evidence type="ECO:0000256" key="1">
    <source>
        <dbReference type="ARBA" id="ARBA00004609"/>
    </source>
</evidence>
<dbReference type="GO" id="GO:0009277">
    <property type="term" value="C:fungal-type cell wall"/>
    <property type="evidence" value="ECO:0007669"/>
    <property type="project" value="UniProtKB-ARBA"/>
</dbReference>
<dbReference type="Pfam" id="PF03198">
    <property type="entry name" value="Glyco_hydro_72"/>
    <property type="match status" value="1"/>
</dbReference>
<dbReference type="InterPro" id="IPR004886">
    <property type="entry name" value="Glucanosyltransferase"/>
</dbReference>
<dbReference type="EMBL" id="QWIQ01000021">
    <property type="protein sequence ID" value="RMZ16098.1"/>
    <property type="molecule type" value="Genomic_DNA"/>
</dbReference>
<keyword evidence="8" id="KW-0325">Glycoprotein</keyword>
<dbReference type="VEuPathDB" id="FungiDB:BTJ68_03053"/>
<sequence length="641" mass="68340">MDPPSQVPGWRRTYAFEIAPPFPDRAAAAFSWLALRNILLSLIVILQAFSLNYASFFSCPSARLFPLAIHLTPSTRADMRGFGIASAAAALVASTSLFVSQVAAQNDVDPIVIKGSKFFYKSNGTQFYIKGVAYQQDYQGGGNSSSSESDDQYTDPLQVDNLKRDIPYLKQLMTNTIRVYAVNPENDHQEAMSMLADAGIYVVADLSQPGNSINRNSPAWNDQLYARYTAVIDEMSKYSNTLGYFAGNEVSNQPNNTDASAFVKAAVRDSKAYIKKQGYRDIGVGYATNDDADIRENMANYFNCGDQEDAIDFWGYNIYSWCGDSSFTESGYDVRTKEFSTYSVPVFFAEYGCNEVSPRDFTDTPVLYGDKMADVWSGGIVYMYFQEDNDYGLVSVDGDSVKPNQDFSNLASQLSKVSATGTQMSAYNPTASPAECPEVSTSSWAAKATPLPPTPNQELCSCMYNSLKCVISSDVDQDNYGDLFGTVCGLGDGSQCDGITANATTGNYGAYSMCNSTEQIAFVLNQYYQAQSGSNQASACDFDGSATTKATQAPGATCSSLLQMAGSAGTNSVSVQPSVTGAGAASSETGGSGSGSDSDSSGSSSGSSGSMTAVPSVEFGILPVAFMATVAAVSGFGMLLL</sequence>
<keyword evidence="4 11" id="KW-0336">GPI-anchor</keyword>
<evidence type="ECO:0000256" key="11">
    <source>
        <dbReference type="RuleBase" id="RU361209"/>
    </source>
</evidence>
<reference evidence="15 16" key="1">
    <citation type="journal article" date="2018" name="BMC Genomics">
        <title>Genomic evidence for intraspecific hybridization in a clonal and extremely halotolerant yeast.</title>
        <authorList>
            <person name="Gostincar C."/>
            <person name="Stajich J.E."/>
            <person name="Zupancic J."/>
            <person name="Zalar P."/>
            <person name="Gunde-Cimerman N."/>
        </authorList>
    </citation>
    <scope>NUCLEOTIDE SEQUENCE [LARGE SCALE GENOMIC DNA]</scope>
    <source>
        <strain evidence="15 16">EXF-171</strain>
    </source>
</reference>
<proteinExistence type="inferred from homology"/>
<evidence type="ECO:0000256" key="12">
    <source>
        <dbReference type="SAM" id="MobiDB-lite"/>
    </source>
</evidence>
<dbReference type="EC" id="2.4.1.-" evidence="11"/>
<name>A0A3M7HSA2_HORWE</name>
<keyword evidence="11" id="KW-0808">Transferase</keyword>
<feature type="transmembrane region" description="Helical" evidence="13">
    <location>
        <begin position="81"/>
        <end position="104"/>
    </location>
</feature>
<organism evidence="15 16">
    <name type="scientific">Hortaea werneckii</name>
    <name type="common">Black yeast</name>
    <name type="synonym">Cladosporium werneckii</name>
    <dbReference type="NCBI Taxonomy" id="91943"/>
    <lineage>
        <taxon>Eukaryota</taxon>
        <taxon>Fungi</taxon>
        <taxon>Dikarya</taxon>
        <taxon>Ascomycota</taxon>
        <taxon>Pezizomycotina</taxon>
        <taxon>Dothideomycetes</taxon>
        <taxon>Dothideomycetidae</taxon>
        <taxon>Mycosphaerellales</taxon>
        <taxon>Teratosphaeriaceae</taxon>
        <taxon>Hortaea</taxon>
    </lineage>
</organism>
<keyword evidence="3" id="KW-1003">Cell membrane</keyword>
<dbReference type="Gene3D" id="3.20.20.80">
    <property type="entry name" value="Glycosidases"/>
    <property type="match status" value="1"/>
</dbReference>
<evidence type="ECO:0000256" key="2">
    <source>
        <dbReference type="ARBA" id="ARBA00007528"/>
    </source>
</evidence>
<protein>
    <recommendedName>
        <fullName evidence="11">1,3-beta-glucanosyltransferase</fullName>
        <ecNumber evidence="11">2.4.1.-</ecNumber>
    </recommendedName>
</protein>
<comment type="function">
    <text evidence="10">Splits internally a 1,3-beta-glucan molecule and transfers the newly generated reducing end (the donor) to the non-reducing end of another 1,3-beta-glucan molecule (the acceptor) forming a 1,3-beta linkage, resulting in the elongation of 1,3-beta-glucan chains in the cell wall. Involved in cell wall morphogenesis.</text>
</comment>
<gene>
    <name evidence="15" type="ORF">D0862_01377</name>
</gene>
<dbReference type="FunFam" id="1.20.58.1040:FF:000005">
    <property type="entry name" value="1,3-beta-glucanosyltransferase"/>
    <property type="match status" value="1"/>
</dbReference>